<sequence length="262" mass="28856">MLLGTYWYYGFPEGLYHYDYFTYRPGIGGMAGGPAELTVTVQAPDATALLAAVRVVAARYPQVYLLAEAHDSLLRLTIGDWALSDYAFFVATTLETVLQQHAATRTTEALPNGVPLLRLTEPDTDDTPPYRYGGIFEAVSARKKKHNAEHALLRLDCHVPLAHKESFLHELDALCPSFGVEVFYYFDRKVADQINLMLFFSNGRQGVGGAPLRYTNVTTLADAVATVMTAHGAATGHLGGYPADYPRRGPHVLRMVDAEFVL</sequence>
<protein>
    <submittedName>
        <fullName evidence="1">Uncharacterized protein</fullName>
    </submittedName>
</protein>
<accession>A0A8T9T0E4</accession>
<evidence type="ECO:0000313" key="2">
    <source>
        <dbReference type="Proteomes" id="UP000829925"/>
    </source>
</evidence>
<dbReference type="Proteomes" id="UP000829925">
    <property type="component" value="Chromosome"/>
</dbReference>
<proteinExistence type="predicted"/>
<name>A0A8T9T0E4_9BACT</name>
<evidence type="ECO:0000313" key="1">
    <source>
        <dbReference type="EMBL" id="UOR06453.1"/>
    </source>
</evidence>
<reference evidence="1 2" key="1">
    <citation type="submission" date="2022-04" db="EMBL/GenBank/DDBJ databases">
        <title>Hymenobacter sp. isolated from the air.</title>
        <authorList>
            <person name="Won M."/>
            <person name="Lee C.-M."/>
            <person name="Woen H.-Y."/>
            <person name="Kwon S.-W."/>
        </authorList>
    </citation>
    <scope>NUCLEOTIDE SEQUENCE [LARGE SCALE GENOMIC DNA]</scope>
    <source>
        <strain evidence="2">5413 J-13</strain>
    </source>
</reference>
<organism evidence="1 2">
    <name type="scientific">Hymenobacter aerilatus</name>
    <dbReference type="NCBI Taxonomy" id="2932251"/>
    <lineage>
        <taxon>Bacteria</taxon>
        <taxon>Pseudomonadati</taxon>
        <taxon>Bacteroidota</taxon>
        <taxon>Cytophagia</taxon>
        <taxon>Cytophagales</taxon>
        <taxon>Hymenobacteraceae</taxon>
        <taxon>Hymenobacter</taxon>
    </lineage>
</organism>
<dbReference type="KEGG" id="haei:MUN82_04995"/>
<dbReference type="EMBL" id="CP095053">
    <property type="protein sequence ID" value="UOR06453.1"/>
    <property type="molecule type" value="Genomic_DNA"/>
</dbReference>
<dbReference type="AlphaFoldDB" id="A0A8T9T0E4"/>
<dbReference type="RefSeq" id="WP_245095440.1">
    <property type="nucleotide sequence ID" value="NZ_CP095053.1"/>
</dbReference>
<gene>
    <name evidence="1" type="ORF">MUN82_04995</name>
</gene>
<keyword evidence="2" id="KW-1185">Reference proteome</keyword>